<feature type="transmembrane region" description="Helical" evidence="1">
    <location>
        <begin position="26"/>
        <end position="56"/>
    </location>
</feature>
<sequence length="423" mass="44875">MAVKRAGSRRWVRSPAATQRPVTQRVAFWCAMVGAGVVAGGVAVAGAAIAGSAAFARAAATPAVRRDTPIEVVRIERAAGQSVVWLRGAEADLPGRYSLIWERGHARVGEIITRAGGLVARTVVTVDEGDLIEGLRCRITGWWYPSAAALADESDDVRDVHEIELPLTGGVAPAWVLRPAKRARPGRGGRWAIHVHGRGALPAETLRGVAPLARAGITNLVMSYRNDPGAPAGDDGRYGFGVTEAADVDAAIQYALEQGASRVTLVGWSMGATACLVAATRGAHRDMIDGLMLESPAIDWPRLLEHQARLHRAPGGLAKLGIALLERGVVAADTAGDGIDFTAVTPAAFARELQVPTLIHASTGDTFVPAAGAEELAKLCPNLVHLRLVDQGEHVKLWNVDAESWERVTEEFVRVLPRPAWRG</sequence>
<accession>A0A940T4V2</accession>
<gene>
    <name evidence="2" type="ORF">JOF28_000568</name>
</gene>
<keyword evidence="1" id="KW-1133">Transmembrane helix</keyword>
<dbReference type="SUPFAM" id="SSF53474">
    <property type="entry name" value="alpha/beta-Hydrolases"/>
    <property type="match status" value="1"/>
</dbReference>
<evidence type="ECO:0000313" key="3">
    <source>
        <dbReference type="Proteomes" id="UP000675163"/>
    </source>
</evidence>
<keyword evidence="1" id="KW-0812">Transmembrane</keyword>
<dbReference type="Gene3D" id="3.40.50.1820">
    <property type="entry name" value="alpha/beta hydrolase"/>
    <property type="match status" value="1"/>
</dbReference>
<evidence type="ECO:0000256" key="1">
    <source>
        <dbReference type="SAM" id="Phobius"/>
    </source>
</evidence>
<proteinExistence type="predicted"/>
<evidence type="ECO:0000313" key="2">
    <source>
        <dbReference type="EMBL" id="MBP1325336.1"/>
    </source>
</evidence>
<reference evidence="2" key="1">
    <citation type="submission" date="2021-02" db="EMBL/GenBank/DDBJ databases">
        <title>Sequencing the genomes of 1000 actinobacteria strains.</title>
        <authorList>
            <person name="Klenk H.-P."/>
        </authorList>
    </citation>
    <scope>NUCLEOTIDE SEQUENCE</scope>
    <source>
        <strain evidence="2">DSM 22850</strain>
    </source>
</reference>
<protein>
    <submittedName>
        <fullName evidence="2">Pimeloyl-ACP methyl ester carboxylesterase</fullName>
    </submittedName>
</protein>
<name>A0A940T4V2_9MICO</name>
<dbReference type="InterPro" id="IPR029058">
    <property type="entry name" value="AB_hydrolase_fold"/>
</dbReference>
<keyword evidence="1" id="KW-0472">Membrane</keyword>
<dbReference type="AlphaFoldDB" id="A0A940T4V2"/>
<dbReference type="EMBL" id="JAFIDA010000001">
    <property type="protein sequence ID" value="MBP1325336.1"/>
    <property type="molecule type" value="Genomic_DNA"/>
</dbReference>
<organism evidence="2 3">
    <name type="scientific">Leucobacter exalbidus</name>
    <dbReference type="NCBI Taxonomy" id="662960"/>
    <lineage>
        <taxon>Bacteria</taxon>
        <taxon>Bacillati</taxon>
        <taxon>Actinomycetota</taxon>
        <taxon>Actinomycetes</taxon>
        <taxon>Micrococcales</taxon>
        <taxon>Microbacteriaceae</taxon>
        <taxon>Leucobacter</taxon>
    </lineage>
</organism>
<comment type="caution">
    <text evidence="2">The sequence shown here is derived from an EMBL/GenBank/DDBJ whole genome shotgun (WGS) entry which is preliminary data.</text>
</comment>
<dbReference type="Proteomes" id="UP000675163">
    <property type="component" value="Unassembled WGS sequence"/>
</dbReference>
<keyword evidence="3" id="KW-1185">Reference proteome</keyword>